<dbReference type="AlphaFoldDB" id="A0A0C3C997"/>
<protein>
    <submittedName>
        <fullName evidence="1">Uncharacterized protein</fullName>
    </submittedName>
</protein>
<name>A0A0C3C997_HEBCY</name>
<sequence length="79" mass="9204">SEGTHHGCGHYIITRKVAREDCRTKYCMNSDLHMQNCPHCPNCKRYFDPDASETVTLKTPEWCPECTYWYLGPGARHKK</sequence>
<accession>A0A0C3C997</accession>
<evidence type="ECO:0000313" key="1">
    <source>
        <dbReference type="EMBL" id="KIM40126.1"/>
    </source>
</evidence>
<reference evidence="1 2" key="1">
    <citation type="submission" date="2014-04" db="EMBL/GenBank/DDBJ databases">
        <authorList>
            <consortium name="DOE Joint Genome Institute"/>
            <person name="Kuo A."/>
            <person name="Gay G."/>
            <person name="Dore J."/>
            <person name="Kohler A."/>
            <person name="Nagy L.G."/>
            <person name="Floudas D."/>
            <person name="Copeland A."/>
            <person name="Barry K.W."/>
            <person name="Cichocki N."/>
            <person name="Veneault-Fourrey C."/>
            <person name="LaButti K."/>
            <person name="Lindquist E.A."/>
            <person name="Lipzen A."/>
            <person name="Lundell T."/>
            <person name="Morin E."/>
            <person name="Murat C."/>
            <person name="Sun H."/>
            <person name="Tunlid A."/>
            <person name="Henrissat B."/>
            <person name="Grigoriev I.V."/>
            <person name="Hibbett D.S."/>
            <person name="Martin F."/>
            <person name="Nordberg H.P."/>
            <person name="Cantor M.N."/>
            <person name="Hua S.X."/>
        </authorList>
    </citation>
    <scope>NUCLEOTIDE SEQUENCE [LARGE SCALE GENOMIC DNA]</scope>
    <source>
        <strain evidence="2">h7</strain>
    </source>
</reference>
<feature type="non-terminal residue" evidence="1">
    <location>
        <position position="1"/>
    </location>
</feature>
<dbReference type="HOGENOM" id="CLU_180191_1_0_1"/>
<dbReference type="EMBL" id="KN831783">
    <property type="protein sequence ID" value="KIM40126.1"/>
    <property type="molecule type" value="Genomic_DNA"/>
</dbReference>
<organism evidence="1 2">
    <name type="scientific">Hebeloma cylindrosporum</name>
    <dbReference type="NCBI Taxonomy" id="76867"/>
    <lineage>
        <taxon>Eukaryota</taxon>
        <taxon>Fungi</taxon>
        <taxon>Dikarya</taxon>
        <taxon>Basidiomycota</taxon>
        <taxon>Agaricomycotina</taxon>
        <taxon>Agaricomycetes</taxon>
        <taxon>Agaricomycetidae</taxon>
        <taxon>Agaricales</taxon>
        <taxon>Agaricineae</taxon>
        <taxon>Hymenogastraceae</taxon>
        <taxon>Hebeloma</taxon>
    </lineage>
</organism>
<dbReference type="Proteomes" id="UP000053424">
    <property type="component" value="Unassembled WGS sequence"/>
</dbReference>
<proteinExistence type="predicted"/>
<reference evidence="2" key="2">
    <citation type="submission" date="2015-01" db="EMBL/GenBank/DDBJ databases">
        <title>Evolutionary Origins and Diversification of the Mycorrhizal Mutualists.</title>
        <authorList>
            <consortium name="DOE Joint Genome Institute"/>
            <consortium name="Mycorrhizal Genomics Consortium"/>
            <person name="Kohler A."/>
            <person name="Kuo A."/>
            <person name="Nagy L.G."/>
            <person name="Floudas D."/>
            <person name="Copeland A."/>
            <person name="Barry K.W."/>
            <person name="Cichocki N."/>
            <person name="Veneault-Fourrey C."/>
            <person name="LaButti K."/>
            <person name="Lindquist E.A."/>
            <person name="Lipzen A."/>
            <person name="Lundell T."/>
            <person name="Morin E."/>
            <person name="Murat C."/>
            <person name="Riley R."/>
            <person name="Ohm R."/>
            <person name="Sun H."/>
            <person name="Tunlid A."/>
            <person name="Henrissat B."/>
            <person name="Grigoriev I.V."/>
            <person name="Hibbett D.S."/>
            <person name="Martin F."/>
        </authorList>
    </citation>
    <scope>NUCLEOTIDE SEQUENCE [LARGE SCALE GENOMIC DNA]</scope>
    <source>
        <strain evidence="2">h7</strain>
    </source>
</reference>
<keyword evidence="2" id="KW-1185">Reference proteome</keyword>
<evidence type="ECO:0000313" key="2">
    <source>
        <dbReference type="Proteomes" id="UP000053424"/>
    </source>
</evidence>
<gene>
    <name evidence="1" type="ORF">M413DRAFT_73871</name>
</gene>
<dbReference type="OrthoDB" id="2840428at2759"/>